<dbReference type="EMBL" id="JACHEJ010000008">
    <property type="protein sequence ID" value="MBB6181255.1"/>
    <property type="molecule type" value="Genomic_DNA"/>
</dbReference>
<accession>A0A7W9YZG2</accession>
<evidence type="ECO:0000313" key="3">
    <source>
        <dbReference type="Proteomes" id="UP000535501"/>
    </source>
</evidence>
<keyword evidence="3" id="KW-1185">Reference proteome</keyword>
<dbReference type="CDD" id="cd00448">
    <property type="entry name" value="YjgF_YER057c_UK114_family"/>
    <property type="match status" value="1"/>
</dbReference>
<comment type="caution">
    <text evidence="2">The sequence shown here is derived from an EMBL/GenBank/DDBJ whole genome shotgun (WGS) entry which is preliminary data.</text>
</comment>
<dbReference type="SUPFAM" id="SSF55298">
    <property type="entry name" value="YjgF-like"/>
    <property type="match status" value="1"/>
</dbReference>
<dbReference type="Pfam" id="PF01042">
    <property type="entry name" value="Ribonuc_L-PSP"/>
    <property type="match status" value="1"/>
</dbReference>
<name>A0A7W9YZG2_9HYPH</name>
<sequence>MTNKKLIRYDVADSQAGGQRRPFAKAVRAGDFVYVSGQVPTVGGEVIVGNIVAQTEQVIENIRFVLALADCTLEDVEGQCLARRCPRLLKLQRGLPEALHRPPASPFHGPVSNDGGRESRDGRDCVQAVGLMHLPMGA</sequence>
<dbReference type="Gene3D" id="3.30.1330.40">
    <property type="entry name" value="RutC-like"/>
    <property type="match status" value="1"/>
</dbReference>
<dbReference type="InterPro" id="IPR006175">
    <property type="entry name" value="YjgF/YER057c/UK114"/>
</dbReference>
<organism evidence="2 3">
    <name type="scientific">Pseudorhizobium flavum</name>
    <dbReference type="NCBI Taxonomy" id="1335061"/>
    <lineage>
        <taxon>Bacteria</taxon>
        <taxon>Pseudomonadati</taxon>
        <taxon>Pseudomonadota</taxon>
        <taxon>Alphaproteobacteria</taxon>
        <taxon>Hyphomicrobiales</taxon>
        <taxon>Rhizobiaceae</taxon>
        <taxon>Rhizobium/Agrobacterium group</taxon>
        <taxon>Pseudorhizobium</taxon>
    </lineage>
</organism>
<dbReference type="AlphaFoldDB" id="A0A7W9YZG2"/>
<protein>
    <submittedName>
        <fullName evidence="2">Uncharacterized protein</fullName>
    </submittedName>
</protein>
<evidence type="ECO:0000256" key="1">
    <source>
        <dbReference type="SAM" id="MobiDB-lite"/>
    </source>
</evidence>
<proteinExistence type="predicted"/>
<feature type="region of interest" description="Disordered" evidence="1">
    <location>
        <begin position="99"/>
        <end position="122"/>
    </location>
</feature>
<gene>
    <name evidence="2" type="ORF">HNQ75_003240</name>
</gene>
<dbReference type="Proteomes" id="UP000535501">
    <property type="component" value="Unassembled WGS sequence"/>
</dbReference>
<dbReference type="InterPro" id="IPR035959">
    <property type="entry name" value="RutC-like_sf"/>
</dbReference>
<evidence type="ECO:0000313" key="2">
    <source>
        <dbReference type="EMBL" id="MBB6181255.1"/>
    </source>
</evidence>
<reference evidence="2 3" key="1">
    <citation type="submission" date="2020-08" db="EMBL/GenBank/DDBJ databases">
        <title>Genomic Encyclopedia of Type Strains, Phase IV (KMG-IV): sequencing the most valuable type-strain genomes for metagenomic binning, comparative biology and taxonomic classification.</title>
        <authorList>
            <person name="Goeker M."/>
        </authorList>
    </citation>
    <scope>NUCLEOTIDE SEQUENCE [LARGE SCALE GENOMIC DNA]</scope>
    <source>
        <strain evidence="2 3">DSM 102134</strain>
    </source>
</reference>